<sequence>MSISLLSLLQLKDRRTSFFRQGFEPVVQWQSEQVTIYGEEKTADIFLEVAQPRGLDVTVGLLSYGVGLSVTDDTVVPETTKIPAGKYVGSMNVTLNDHAVNGTSENGYRKVRIRLNKIVKGNAVLGGYGFREIMDVNFLGHATSVTGCHSGSFRTSRVIVNEGDGTATLTFIVNQPFKEDLELPYRVDLEWTGTTSHAIRGEDFMYSVAYHGQDDFKHVILRAGETSVDITIHIIDDEKPEDTEQFLVQLDHSCLSSLVNILSDSVIVDIVDNDRCLDPADALYYDGSCYFKVFRQVPGKPFLSAGEAEEMCNEKNGYLAIIKNEVENTIVSEAAGVKQAWIGAIRNPDNTDEFIWQDGSALTFDCWRQREPNNLLGNENCVKTNYVRLGFWNDTPCKDDKTVHYGVCEKAAQSGGG</sequence>
<dbReference type="Gene3D" id="3.10.100.10">
    <property type="entry name" value="Mannose-Binding Protein A, subunit A"/>
    <property type="match status" value="1"/>
</dbReference>
<evidence type="ECO:0000259" key="1">
    <source>
        <dbReference type="PROSITE" id="PS50041"/>
    </source>
</evidence>
<name>A0A9Q1C9U9_HOLLE</name>
<feature type="domain" description="C-type lectin" evidence="1">
    <location>
        <begin position="285"/>
        <end position="397"/>
    </location>
</feature>
<dbReference type="AlphaFoldDB" id="A0A9Q1C9U9"/>
<dbReference type="PANTHER" id="PTHR22803">
    <property type="entry name" value="MANNOSE, PHOSPHOLIPASE, LECTIN RECEPTOR RELATED"/>
    <property type="match status" value="1"/>
</dbReference>
<dbReference type="SUPFAM" id="SSF56436">
    <property type="entry name" value="C-type lectin-like"/>
    <property type="match status" value="1"/>
</dbReference>
<gene>
    <name evidence="2" type="ORF">HOLleu_15173</name>
</gene>
<accession>A0A9Q1C9U9</accession>
<comment type="caution">
    <text evidence="2">The sequence shown here is derived from an EMBL/GenBank/DDBJ whole genome shotgun (WGS) entry which is preliminary data.</text>
</comment>
<dbReference type="InterPro" id="IPR050111">
    <property type="entry name" value="C-type_lectin/snaclec_domain"/>
</dbReference>
<dbReference type="InterPro" id="IPR016186">
    <property type="entry name" value="C-type_lectin-like/link_sf"/>
</dbReference>
<dbReference type="Pfam" id="PF00059">
    <property type="entry name" value="Lectin_C"/>
    <property type="match status" value="1"/>
</dbReference>
<organism evidence="2 3">
    <name type="scientific">Holothuria leucospilota</name>
    <name type="common">Black long sea cucumber</name>
    <name type="synonym">Mertensiothuria leucospilota</name>
    <dbReference type="NCBI Taxonomy" id="206669"/>
    <lineage>
        <taxon>Eukaryota</taxon>
        <taxon>Metazoa</taxon>
        <taxon>Echinodermata</taxon>
        <taxon>Eleutherozoa</taxon>
        <taxon>Echinozoa</taxon>
        <taxon>Holothuroidea</taxon>
        <taxon>Aspidochirotacea</taxon>
        <taxon>Aspidochirotida</taxon>
        <taxon>Holothuriidae</taxon>
        <taxon>Holothuria</taxon>
    </lineage>
</organism>
<keyword evidence="3" id="KW-1185">Reference proteome</keyword>
<dbReference type="SUPFAM" id="SSF141072">
    <property type="entry name" value="CalX-like"/>
    <property type="match status" value="1"/>
</dbReference>
<dbReference type="SMART" id="SM00034">
    <property type="entry name" value="CLECT"/>
    <property type="match status" value="1"/>
</dbReference>
<evidence type="ECO:0000313" key="3">
    <source>
        <dbReference type="Proteomes" id="UP001152320"/>
    </source>
</evidence>
<dbReference type="EMBL" id="JAIZAY010000006">
    <property type="protein sequence ID" value="KAJ8040775.1"/>
    <property type="molecule type" value="Genomic_DNA"/>
</dbReference>
<dbReference type="InterPro" id="IPR038081">
    <property type="entry name" value="CalX-like_sf"/>
</dbReference>
<evidence type="ECO:0000313" key="2">
    <source>
        <dbReference type="EMBL" id="KAJ8040775.1"/>
    </source>
</evidence>
<dbReference type="InterPro" id="IPR016187">
    <property type="entry name" value="CTDL_fold"/>
</dbReference>
<dbReference type="InterPro" id="IPR001304">
    <property type="entry name" value="C-type_lectin-like"/>
</dbReference>
<dbReference type="CDD" id="cd00037">
    <property type="entry name" value="CLECT"/>
    <property type="match status" value="1"/>
</dbReference>
<reference evidence="2" key="1">
    <citation type="submission" date="2021-10" db="EMBL/GenBank/DDBJ databases">
        <title>Tropical sea cucumber genome reveals ecological adaptation and Cuvierian tubules defense mechanism.</title>
        <authorList>
            <person name="Chen T."/>
        </authorList>
    </citation>
    <scope>NUCLEOTIDE SEQUENCE</scope>
    <source>
        <strain evidence="2">Nanhai2018</strain>
        <tissue evidence="2">Muscle</tissue>
    </source>
</reference>
<proteinExistence type="predicted"/>
<protein>
    <submittedName>
        <fullName evidence="2">C-type lectin domain family 4 member G</fullName>
    </submittedName>
</protein>
<dbReference type="Proteomes" id="UP001152320">
    <property type="component" value="Chromosome 6"/>
</dbReference>
<dbReference type="OrthoDB" id="6133475at2759"/>
<dbReference type="PROSITE" id="PS50041">
    <property type="entry name" value="C_TYPE_LECTIN_2"/>
    <property type="match status" value="1"/>
</dbReference>
<dbReference type="Gene3D" id="2.60.40.2030">
    <property type="match status" value="1"/>
</dbReference>